<evidence type="ECO:0000313" key="2">
    <source>
        <dbReference type="EMBL" id="GGN13270.1"/>
    </source>
</evidence>
<accession>A0ABQ2IM78</accession>
<reference evidence="3" key="1">
    <citation type="journal article" date="2019" name="Int. J. Syst. Evol. Microbiol.">
        <title>The Global Catalogue of Microorganisms (GCM) 10K type strain sequencing project: providing services to taxonomists for standard genome sequencing and annotation.</title>
        <authorList>
            <consortium name="The Broad Institute Genomics Platform"/>
            <consortium name="The Broad Institute Genome Sequencing Center for Infectious Disease"/>
            <person name="Wu L."/>
            <person name="Ma J."/>
        </authorList>
    </citation>
    <scope>NUCLEOTIDE SEQUENCE [LARGE SCALE GENOMIC DNA]</scope>
    <source>
        <strain evidence="3">CGMCC 1.6375</strain>
    </source>
</reference>
<organism evidence="2 3">
    <name type="scientific">Dyadobacter beijingensis</name>
    <dbReference type="NCBI Taxonomy" id="365489"/>
    <lineage>
        <taxon>Bacteria</taxon>
        <taxon>Pseudomonadati</taxon>
        <taxon>Bacteroidota</taxon>
        <taxon>Cytophagia</taxon>
        <taxon>Cytophagales</taxon>
        <taxon>Spirosomataceae</taxon>
        <taxon>Dyadobacter</taxon>
    </lineage>
</organism>
<comment type="caution">
    <text evidence="2">The sequence shown here is derived from an EMBL/GenBank/DDBJ whole genome shotgun (WGS) entry which is preliminary data.</text>
</comment>
<proteinExistence type="predicted"/>
<keyword evidence="3" id="KW-1185">Reference proteome</keyword>
<dbReference type="RefSeq" id="WP_157505200.1">
    <property type="nucleotide sequence ID" value="NZ_BMLI01000004.1"/>
</dbReference>
<gene>
    <name evidence="2" type="ORF">GCM10010967_56710</name>
</gene>
<feature type="compositionally biased region" description="Polar residues" evidence="1">
    <location>
        <begin position="92"/>
        <end position="109"/>
    </location>
</feature>
<protein>
    <submittedName>
        <fullName evidence="2">Uncharacterized protein</fullName>
    </submittedName>
</protein>
<dbReference type="Proteomes" id="UP000632339">
    <property type="component" value="Unassembled WGS sequence"/>
</dbReference>
<dbReference type="EMBL" id="BMLI01000004">
    <property type="protein sequence ID" value="GGN13270.1"/>
    <property type="molecule type" value="Genomic_DNA"/>
</dbReference>
<name>A0ABQ2IM78_9BACT</name>
<evidence type="ECO:0000313" key="3">
    <source>
        <dbReference type="Proteomes" id="UP000632339"/>
    </source>
</evidence>
<feature type="region of interest" description="Disordered" evidence="1">
    <location>
        <begin position="91"/>
        <end position="112"/>
    </location>
</feature>
<sequence length="643" mass="73685">MSTATTPQSPIEVCLHGHGIVCGLEVHINHNCDIHLTGGTAITPSGGLIHIGDKTFSYYLIEPSPEVQAYFPHNTRNEERINRTVLELFSSKGYNPGTTDSLKQQSPEDTPTPDLLSDKILVVLFRINDPSKQYFLLVSPSLLLEKGDSDTLNKVKELSKSDISEARSRLHKRPQRGERIYPSELIDQAFRPYLQLREVIVPRFGYKELAIADRSQPFGTDNFVNPFSKIKTFKTIFEEYKAILDDLIPEFAEALEKLHAIYGDQFTHKGKHYWDKYRKILTGKWQVFLEKGEHLYYIQYYHDWLADLVKAYDELCEELSAFVGKCHCHSKENQPGEFGLLRLGPVLGGSTSYTPLLFRDSFEPPLIDGHNEEDWNRIRFHHWRLMMMIWTFDLPQLKLDEILVKRGYLESAKEFEDSTNYFERMPLGDLPLKFTPSQTPETPLAGQAIPYYYPLDADSPYSLHQYWNYRLTQMHRTKHIRSYNAIPDRDSYTAVGEKKYHLDAQFPVAFHLRQYPFLRAEGHMGKPVGLVQVPGAVPAEFKADLKIWAELLRQQNLSLQVIGIPVSELPDFVSQFGDIPGNALHWGLEHIGGLAYGQTLVLVYTDTDEQIELSECKKDSDPEVAKNTIIADFTIPVFLGKTI</sequence>
<evidence type="ECO:0000256" key="1">
    <source>
        <dbReference type="SAM" id="MobiDB-lite"/>
    </source>
</evidence>